<dbReference type="Pfam" id="PF12713">
    <property type="entry name" value="DUF3806"/>
    <property type="match status" value="1"/>
</dbReference>
<comment type="caution">
    <text evidence="2">The sequence shown here is derived from an EMBL/GenBank/DDBJ whole genome shotgun (WGS) entry which is preliminary data.</text>
</comment>
<reference evidence="2 3" key="1">
    <citation type="journal article" date="2019" name="PLoS Negl. Trop. Dis.">
        <title>Revisiting the worldwide diversity of Leptospira species in the environment.</title>
        <authorList>
            <person name="Vincent A.T."/>
            <person name="Schiettekatte O."/>
            <person name="Bourhy P."/>
            <person name="Veyrier F.J."/>
            <person name="Picardeau M."/>
        </authorList>
    </citation>
    <scope>NUCLEOTIDE SEQUENCE [LARGE SCALE GENOMIC DNA]</scope>
    <source>
        <strain evidence="2 3">201800273</strain>
    </source>
</reference>
<dbReference type="EMBL" id="RQFT01000005">
    <property type="protein sequence ID" value="TGL07496.1"/>
    <property type="molecule type" value="Genomic_DNA"/>
</dbReference>
<protein>
    <submittedName>
        <fullName evidence="2">DUF3806 domain-containing protein</fullName>
    </submittedName>
</protein>
<sequence>MDLMPQPIYKDKNIAIFNPSNEEKEQLNYLRHEAIKFIKEKTKKEISKPISIELLQDAINLTNKNTNEYILYGFGVLLGDYFVEKHKMKWITIEDEYGKDLVISIEKTLYYIGVITIISKIIENNEKIDVQYLISQIEKHMKENLKDYKTF</sequence>
<organism evidence="2 3">
    <name type="scientific">Leptospira bouyouniensis</name>
    <dbReference type="NCBI Taxonomy" id="2484911"/>
    <lineage>
        <taxon>Bacteria</taxon>
        <taxon>Pseudomonadati</taxon>
        <taxon>Spirochaetota</taxon>
        <taxon>Spirochaetia</taxon>
        <taxon>Leptospirales</taxon>
        <taxon>Leptospiraceae</taxon>
        <taxon>Leptospira</taxon>
    </lineage>
</organism>
<dbReference type="AlphaFoldDB" id="A0A7I0HU02"/>
<gene>
    <name evidence="2" type="ORF">EHQ43_06080</name>
</gene>
<proteinExistence type="predicted"/>
<name>A0A7I0HU02_9LEPT</name>
<dbReference type="Proteomes" id="UP000297641">
    <property type="component" value="Unassembled WGS sequence"/>
</dbReference>
<evidence type="ECO:0000313" key="2">
    <source>
        <dbReference type="EMBL" id="TGL07496.1"/>
    </source>
</evidence>
<dbReference type="InterPro" id="IPR024266">
    <property type="entry name" value="DUF3806"/>
</dbReference>
<evidence type="ECO:0000259" key="1">
    <source>
        <dbReference type="Pfam" id="PF12713"/>
    </source>
</evidence>
<dbReference type="Gene3D" id="1.20.120.1090">
    <property type="match status" value="1"/>
</dbReference>
<feature type="domain" description="DUF3806" evidence="1">
    <location>
        <begin position="64"/>
        <end position="131"/>
    </location>
</feature>
<accession>A0A7I0HU02</accession>
<evidence type="ECO:0000313" key="3">
    <source>
        <dbReference type="Proteomes" id="UP000297641"/>
    </source>
</evidence>